<evidence type="ECO:0000259" key="8">
    <source>
        <dbReference type="Pfam" id="PF00749"/>
    </source>
</evidence>
<reference evidence="9 10" key="1">
    <citation type="submission" date="2023-08" db="EMBL/GenBank/DDBJ databases">
        <title>genomic of DY56.</title>
        <authorList>
            <person name="Wang Y."/>
        </authorList>
    </citation>
    <scope>NUCLEOTIDE SEQUENCE [LARGE SCALE GENOMIC DNA]</scope>
    <source>
        <strain evidence="9 10">DY56-A-20</strain>
    </source>
</reference>
<gene>
    <name evidence="9" type="primary">gluQRS</name>
    <name evidence="9" type="ORF">Q9K01_13845</name>
</gene>
<evidence type="ECO:0000256" key="2">
    <source>
        <dbReference type="ARBA" id="ARBA00022723"/>
    </source>
</evidence>
<dbReference type="Gene3D" id="3.40.50.620">
    <property type="entry name" value="HUPs"/>
    <property type="match status" value="1"/>
</dbReference>
<keyword evidence="2" id="KW-0479">Metal-binding</keyword>
<dbReference type="PANTHER" id="PTHR43311">
    <property type="entry name" value="GLUTAMATE--TRNA LIGASE"/>
    <property type="match status" value="1"/>
</dbReference>
<name>A0ABT9HBK8_9SPHN</name>
<keyword evidence="10" id="KW-1185">Reference proteome</keyword>
<keyword evidence="7" id="KW-0648">Protein biosynthesis</keyword>
<accession>A0ABT9HBK8</accession>
<keyword evidence="3 7" id="KW-0547">Nucleotide-binding</keyword>
<protein>
    <submittedName>
        <fullName evidence="9">tRNA glutamyl-Q(34) synthetase GluQRS</fullName>
        <ecNumber evidence="9">6.1.1.-</ecNumber>
    </submittedName>
</protein>
<dbReference type="EC" id="6.1.1.-" evidence="9"/>
<dbReference type="NCBIfam" id="NF004315">
    <property type="entry name" value="PRK05710.1-4"/>
    <property type="match status" value="1"/>
</dbReference>
<dbReference type="RefSeq" id="WP_305930711.1">
    <property type="nucleotide sequence ID" value="NZ_JAVAIL010000005.1"/>
</dbReference>
<dbReference type="Pfam" id="PF00749">
    <property type="entry name" value="tRNA-synt_1c"/>
    <property type="match status" value="1"/>
</dbReference>
<dbReference type="Proteomes" id="UP001235664">
    <property type="component" value="Unassembled WGS sequence"/>
</dbReference>
<evidence type="ECO:0000313" key="9">
    <source>
        <dbReference type="EMBL" id="MDP4540710.1"/>
    </source>
</evidence>
<dbReference type="InterPro" id="IPR000924">
    <property type="entry name" value="Glu/Gln-tRNA-synth"/>
</dbReference>
<dbReference type="SUPFAM" id="SSF52374">
    <property type="entry name" value="Nucleotidylyl transferase"/>
    <property type="match status" value="1"/>
</dbReference>
<comment type="caution">
    <text evidence="9">The sequence shown here is derived from an EMBL/GenBank/DDBJ whole genome shotgun (WGS) entry which is preliminary data.</text>
</comment>
<evidence type="ECO:0000256" key="1">
    <source>
        <dbReference type="ARBA" id="ARBA00022598"/>
    </source>
</evidence>
<evidence type="ECO:0000313" key="10">
    <source>
        <dbReference type="Proteomes" id="UP001235664"/>
    </source>
</evidence>
<organism evidence="9 10">
    <name type="scientific">Qipengyuania benthica</name>
    <dbReference type="NCBI Taxonomy" id="3067651"/>
    <lineage>
        <taxon>Bacteria</taxon>
        <taxon>Pseudomonadati</taxon>
        <taxon>Pseudomonadota</taxon>
        <taxon>Alphaproteobacteria</taxon>
        <taxon>Sphingomonadales</taxon>
        <taxon>Erythrobacteraceae</taxon>
        <taxon>Qipengyuania</taxon>
    </lineage>
</organism>
<dbReference type="InterPro" id="IPR001412">
    <property type="entry name" value="aa-tRNA-synth_I_CS"/>
</dbReference>
<dbReference type="EMBL" id="JAVAIL010000005">
    <property type="protein sequence ID" value="MDP4540710.1"/>
    <property type="molecule type" value="Genomic_DNA"/>
</dbReference>
<comment type="similarity">
    <text evidence="7">Belongs to the class-I aminoacyl-tRNA synthetase family.</text>
</comment>
<evidence type="ECO:0000256" key="4">
    <source>
        <dbReference type="ARBA" id="ARBA00022833"/>
    </source>
</evidence>
<dbReference type="InterPro" id="IPR020058">
    <property type="entry name" value="Glu/Gln-tRNA-synth_Ib_cat-dom"/>
</dbReference>
<evidence type="ECO:0000256" key="7">
    <source>
        <dbReference type="RuleBase" id="RU363037"/>
    </source>
</evidence>
<keyword evidence="5 7" id="KW-0067">ATP-binding</keyword>
<keyword evidence="6 7" id="KW-0030">Aminoacyl-tRNA synthetase</keyword>
<dbReference type="GO" id="GO:0016874">
    <property type="term" value="F:ligase activity"/>
    <property type="evidence" value="ECO:0007669"/>
    <property type="project" value="UniProtKB-KW"/>
</dbReference>
<evidence type="ECO:0000256" key="5">
    <source>
        <dbReference type="ARBA" id="ARBA00022840"/>
    </source>
</evidence>
<dbReference type="PROSITE" id="PS00178">
    <property type="entry name" value="AA_TRNA_LIGASE_I"/>
    <property type="match status" value="1"/>
</dbReference>
<dbReference type="InterPro" id="IPR049940">
    <property type="entry name" value="GluQ/Sye"/>
</dbReference>
<dbReference type="PRINTS" id="PR00987">
    <property type="entry name" value="TRNASYNTHGLU"/>
</dbReference>
<keyword evidence="1 7" id="KW-0436">Ligase</keyword>
<dbReference type="PANTHER" id="PTHR43311:SF1">
    <property type="entry name" value="GLUTAMYL-Q TRNA(ASP) SYNTHETASE"/>
    <property type="match status" value="1"/>
</dbReference>
<sequence>MTVTRFAPSPNGPLHLGHAYSAIVAHDLAREAHDPGADDPGAEAGGRFLLRIEDIDGARSRPELAEEFRRDLEWLGLEWEETPAQSARLADYARAAERLRSDGLLYACSCTRAEIAEHAASIGPEGPVYGGRCRREGPVEGRPVAWRLDVAKAMAEAMERTGPLTWTDALTGEQAARPDLLGDVVLVRKDEPASYHLAATLDDAADGVTLVTRGQDLFNASHVHRLLQALLGLPEPRWHHHPLLLDASGTKLAKRRNSPSLADRRERGEDGRLLAAQLRLQRLPAGISLGSP</sequence>
<evidence type="ECO:0000256" key="3">
    <source>
        <dbReference type="ARBA" id="ARBA00022741"/>
    </source>
</evidence>
<dbReference type="InterPro" id="IPR014729">
    <property type="entry name" value="Rossmann-like_a/b/a_fold"/>
</dbReference>
<feature type="domain" description="Glutamyl/glutaminyl-tRNA synthetase class Ib catalytic" evidence="8">
    <location>
        <begin position="3"/>
        <end position="269"/>
    </location>
</feature>
<evidence type="ECO:0000256" key="6">
    <source>
        <dbReference type="ARBA" id="ARBA00023146"/>
    </source>
</evidence>
<keyword evidence="4" id="KW-0862">Zinc</keyword>
<proteinExistence type="inferred from homology"/>